<dbReference type="WBParaSite" id="PDA_v2.g25725.t1">
    <property type="protein sequence ID" value="PDA_v2.g25725.t1"/>
    <property type="gene ID" value="PDA_v2.g25725"/>
</dbReference>
<keyword evidence="1" id="KW-0175">Coiled coil</keyword>
<evidence type="ECO:0000256" key="1">
    <source>
        <dbReference type="SAM" id="Coils"/>
    </source>
</evidence>
<feature type="compositionally biased region" description="Low complexity" evidence="2">
    <location>
        <begin position="97"/>
        <end position="127"/>
    </location>
</feature>
<organism evidence="3 4">
    <name type="scientific">Panagrolaimus davidi</name>
    <dbReference type="NCBI Taxonomy" id="227884"/>
    <lineage>
        <taxon>Eukaryota</taxon>
        <taxon>Metazoa</taxon>
        <taxon>Ecdysozoa</taxon>
        <taxon>Nematoda</taxon>
        <taxon>Chromadorea</taxon>
        <taxon>Rhabditida</taxon>
        <taxon>Tylenchina</taxon>
        <taxon>Panagrolaimomorpha</taxon>
        <taxon>Panagrolaimoidea</taxon>
        <taxon>Panagrolaimidae</taxon>
        <taxon>Panagrolaimus</taxon>
    </lineage>
</organism>
<feature type="coiled-coil region" evidence="1">
    <location>
        <begin position="191"/>
        <end position="218"/>
    </location>
</feature>
<evidence type="ECO:0000313" key="3">
    <source>
        <dbReference type="Proteomes" id="UP000887578"/>
    </source>
</evidence>
<keyword evidence="3" id="KW-1185">Reference proteome</keyword>
<dbReference type="AlphaFoldDB" id="A0A914Q4E7"/>
<feature type="compositionally biased region" description="Polar residues" evidence="2">
    <location>
        <begin position="73"/>
        <end position="96"/>
    </location>
</feature>
<feature type="compositionally biased region" description="Pro residues" evidence="2">
    <location>
        <begin position="37"/>
        <end position="52"/>
    </location>
</feature>
<accession>A0A914Q4E7</accession>
<feature type="region of interest" description="Disordered" evidence="2">
    <location>
        <begin position="1"/>
        <end position="61"/>
    </location>
</feature>
<sequence length="228" mass="24952">MNKFFRRSLAGGQRSPDGSMNPRIDEENIDDLDDVHSPPPPPPPHAIPPSPMTTPTSSRSRRRILAANNATPNFFNDVINSGTPSSSLNQPFTPIRTTSRNASAATTPTSFSRASSSNACGRASASSSSAIRASASTYRNNIDGPITSGPAQKSKSAIKSAPTVDYIQQVTAKYAQNADKRAKLIDLYLEKREIELKREKIQLEKDEFEREAARIKLESLRNIQQIPE</sequence>
<dbReference type="Proteomes" id="UP000887578">
    <property type="component" value="Unplaced"/>
</dbReference>
<name>A0A914Q4E7_9BILA</name>
<evidence type="ECO:0000256" key="2">
    <source>
        <dbReference type="SAM" id="MobiDB-lite"/>
    </source>
</evidence>
<proteinExistence type="predicted"/>
<protein>
    <submittedName>
        <fullName evidence="4">Uncharacterized protein</fullName>
    </submittedName>
</protein>
<evidence type="ECO:0000313" key="4">
    <source>
        <dbReference type="WBParaSite" id="PDA_v2.g25725.t1"/>
    </source>
</evidence>
<feature type="region of interest" description="Disordered" evidence="2">
    <location>
        <begin position="73"/>
        <end position="127"/>
    </location>
</feature>
<reference evidence="4" key="1">
    <citation type="submission" date="2022-11" db="UniProtKB">
        <authorList>
            <consortium name="WormBaseParasite"/>
        </authorList>
    </citation>
    <scope>IDENTIFICATION</scope>
</reference>